<sequence length="146" mass="16257">MPLTPLTILTLAVPSRHASDAAYHPYARSALPTCLQRYLPSLPSQCPPDMPPTPLTILMLSVPSRHASNTTYHPYTHVVPSQPAFYIIYHPYKHVVPSRHASTTSYHPYAHVVPSQHRLPSLQTCSALPTCLECCPHSWTNPQCLL</sequence>
<protein>
    <submittedName>
        <fullName evidence="1">Uncharacterized protein</fullName>
    </submittedName>
</protein>
<gene>
    <name evidence="1" type="ORF">O181_023440</name>
</gene>
<keyword evidence="2" id="KW-1185">Reference proteome</keyword>
<dbReference type="Proteomes" id="UP000765509">
    <property type="component" value="Unassembled WGS sequence"/>
</dbReference>
<accession>A0A9Q3CIH8</accession>
<dbReference type="AlphaFoldDB" id="A0A9Q3CIH8"/>
<evidence type="ECO:0000313" key="2">
    <source>
        <dbReference type="Proteomes" id="UP000765509"/>
    </source>
</evidence>
<name>A0A9Q3CIH8_9BASI</name>
<dbReference type="EMBL" id="AVOT02007355">
    <property type="protein sequence ID" value="MBW0483725.1"/>
    <property type="molecule type" value="Genomic_DNA"/>
</dbReference>
<evidence type="ECO:0000313" key="1">
    <source>
        <dbReference type="EMBL" id="MBW0483725.1"/>
    </source>
</evidence>
<reference evidence="1" key="1">
    <citation type="submission" date="2021-03" db="EMBL/GenBank/DDBJ databases">
        <title>Draft genome sequence of rust myrtle Austropuccinia psidii MF-1, a brazilian biotype.</title>
        <authorList>
            <person name="Quecine M.C."/>
            <person name="Pachon D.M.R."/>
            <person name="Bonatelli M.L."/>
            <person name="Correr F.H."/>
            <person name="Franceschini L.M."/>
            <person name="Leite T.F."/>
            <person name="Margarido G.R.A."/>
            <person name="Almeida C.A."/>
            <person name="Ferrarezi J.A."/>
            <person name="Labate C.A."/>
        </authorList>
    </citation>
    <scope>NUCLEOTIDE SEQUENCE</scope>
    <source>
        <strain evidence="1">MF-1</strain>
    </source>
</reference>
<comment type="caution">
    <text evidence="1">The sequence shown here is derived from an EMBL/GenBank/DDBJ whole genome shotgun (WGS) entry which is preliminary data.</text>
</comment>
<proteinExistence type="predicted"/>
<organism evidence="1 2">
    <name type="scientific">Austropuccinia psidii MF-1</name>
    <dbReference type="NCBI Taxonomy" id="1389203"/>
    <lineage>
        <taxon>Eukaryota</taxon>
        <taxon>Fungi</taxon>
        <taxon>Dikarya</taxon>
        <taxon>Basidiomycota</taxon>
        <taxon>Pucciniomycotina</taxon>
        <taxon>Pucciniomycetes</taxon>
        <taxon>Pucciniales</taxon>
        <taxon>Sphaerophragmiaceae</taxon>
        <taxon>Austropuccinia</taxon>
    </lineage>
</organism>